<dbReference type="InterPro" id="IPR051398">
    <property type="entry name" value="Polysacch_Deacetylase"/>
</dbReference>
<dbReference type="GO" id="GO:0016810">
    <property type="term" value="F:hydrolase activity, acting on carbon-nitrogen (but not peptide) bonds"/>
    <property type="evidence" value="ECO:0007669"/>
    <property type="project" value="InterPro"/>
</dbReference>
<evidence type="ECO:0000313" key="8">
    <source>
        <dbReference type="Proteomes" id="UP000321717"/>
    </source>
</evidence>
<comment type="caution">
    <text evidence="7">The sequence shown here is derived from an EMBL/GenBank/DDBJ whole genome shotgun (WGS) entry which is preliminary data.</text>
</comment>
<dbReference type="RefSeq" id="WP_147178954.1">
    <property type="nucleotide sequence ID" value="NZ_BJZP01000004.1"/>
</dbReference>
<evidence type="ECO:0000256" key="1">
    <source>
        <dbReference type="ARBA" id="ARBA00003236"/>
    </source>
</evidence>
<dbReference type="PANTHER" id="PTHR34216">
    <property type="match status" value="1"/>
</dbReference>
<dbReference type="PANTHER" id="PTHR34216:SF7">
    <property type="entry name" value="POLY-BETA-1,6-N-ACETYL-D-GLUCOSAMINE N-DEACETYLASE"/>
    <property type="match status" value="1"/>
</dbReference>
<evidence type="ECO:0000256" key="5">
    <source>
        <dbReference type="ARBA" id="ARBA00032976"/>
    </source>
</evidence>
<keyword evidence="8" id="KW-1185">Reference proteome</keyword>
<organism evidence="7 8">
    <name type="scientific">Ciceribacter naphthalenivorans</name>
    <dbReference type="NCBI Taxonomy" id="1118451"/>
    <lineage>
        <taxon>Bacteria</taxon>
        <taxon>Pseudomonadati</taxon>
        <taxon>Pseudomonadota</taxon>
        <taxon>Alphaproteobacteria</taxon>
        <taxon>Hyphomicrobiales</taxon>
        <taxon>Rhizobiaceae</taxon>
        <taxon>Ciceribacter</taxon>
    </lineage>
</organism>
<accession>A0A512HFE0</accession>
<name>A0A512HFE0_9HYPH</name>
<dbReference type="Gene3D" id="3.20.20.370">
    <property type="entry name" value="Glycoside hydrolase/deacetylase"/>
    <property type="match status" value="1"/>
</dbReference>
<feature type="domain" description="NodB homology" evidence="6">
    <location>
        <begin position="98"/>
        <end position="347"/>
    </location>
</feature>
<dbReference type="OrthoDB" id="9782872at2"/>
<reference evidence="7 8" key="1">
    <citation type="submission" date="2019-07" db="EMBL/GenBank/DDBJ databases">
        <title>Whole genome shotgun sequence of Rhizobium naphthalenivorans NBRC 107585.</title>
        <authorList>
            <person name="Hosoyama A."/>
            <person name="Uohara A."/>
            <person name="Ohji S."/>
            <person name="Ichikawa N."/>
        </authorList>
    </citation>
    <scope>NUCLEOTIDE SEQUENCE [LARGE SCALE GENOMIC DNA]</scope>
    <source>
        <strain evidence="7 8">NBRC 107585</strain>
    </source>
</reference>
<evidence type="ECO:0000256" key="3">
    <source>
        <dbReference type="ARBA" id="ARBA00020071"/>
    </source>
</evidence>
<dbReference type="SUPFAM" id="SSF88713">
    <property type="entry name" value="Glycoside hydrolase/deacetylase"/>
    <property type="match status" value="1"/>
</dbReference>
<dbReference type="Pfam" id="PF01522">
    <property type="entry name" value="Polysacc_deac_1"/>
    <property type="match status" value="2"/>
</dbReference>
<sequence>MKAILKGFLRRAVISGGLEASQLLNQLGAMRKARGRGVIFTLHHVRPYRSLPVNVNAHLEITPEFLDTAIRRLKAEGYQFAALDDVPRLLAAPPDQPPFAVFTLDDGNRDNAEHALPVFEHHNVPFTVFVTKGFSERSHTIWWETAEALLNATDRFTIESDAGMKNHTIKTIHAKLAVSDLINNGICGPREPLAIARLDAAARRVGVDPQAIVAALVMTADELKTLARHPLANLGAHTISHRGLDFLDDAEALNELVGGADYVESLTGRRPTCLAYPYGDARSASKRIAALAAKAGFTLAVTTHAGTLDAGALAEPLLLPRVSLNGYYQKSRYVAALASGIPFRLAG</sequence>
<proteinExistence type="inferred from homology"/>
<comment type="function">
    <text evidence="1">Is involved in generating a small heat-stable compound (Nod), an acylated oligomer of N-acetylglucosamine, that stimulates mitosis in various plant protoplasts.</text>
</comment>
<gene>
    <name evidence="7" type="ORF">RNA01_10890</name>
</gene>
<dbReference type="EMBL" id="BJZP01000004">
    <property type="protein sequence ID" value="GEO84157.1"/>
    <property type="molecule type" value="Genomic_DNA"/>
</dbReference>
<evidence type="ECO:0000313" key="7">
    <source>
        <dbReference type="EMBL" id="GEO84157.1"/>
    </source>
</evidence>
<evidence type="ECO:0000256" key="4">
    <source>
        <dbReference type="ARBA" id="ARBA00022729"/>
    </source>
</evidence>
<dbReference type="InterPro" id="IPR011330">
    <property type="entry name" value="Glyco_hydro/deAcase_b/a-brl"/>
</dbReference>
<keyword evidence="4" id="KW-0732">Signal</keyword>
<dbReference type="Proteomes" id="UP000321717">
    <property type="component" value="Unassembled WGS sequence"/>
</dbReference>
<evidence type="ECO:0000259" key="6">
    <source>
        <dbReference type="PROSITE" id="PS51677"/>
    </source>
</evidence>
<dbReference type="AlphaFoldDB" id="A0A512HFE0"/>
<comment type="similarity">
    <text evidence="2">Belongs to the polysaccharide deacetylase family.</text>
</comment>
<evidence type="ECO:0000256" key="2">
    <source>
        <dbReference type="ARBA" id="ARBA00010973"/>
    </source>
</evidence>
<protein>
    <recommendedName>
        <fullName evidence="3">Chitooligosaccharide deacetylase</fullName>
    </recommendedName>
    <alternativeName>
        <fullName evidence="5">Nodulation protein B</fullName>
    </alternativeName>
</protein>
<dbReference type="PROSITE" id="PS51677">
    <property type="entry name" value="NODB"/>
    <property type="match status" value="1"/>
</dbReference>
<dbReference type="InterPro" id="IPR002509">
    <property type="entry name" value="NODB_dom"/>
</dbReference>
<dbReference type="GO" id="GO:0005975">
    <property type="term" value="P:carbohydrate metabolic process"/>
    <property type="evidence" value="ECO:0007669"/>
    <property type="project" value="InterPro"/>
</dbReference>